<evidence type="ECO:0000256" key="6">
    <source>
        <dbReference type="ARBA" id="ARBA00023136"/>
    </source>
</evidence>
<keyword evidence="13" id="KW-1185">Reference proteome</keyword>
<keyword evidence="6 8" id="KW-0472">Membrane</keyword>
<evidence type="ECO:0000256" key="9">
    <source>
        <dbReference type="SAM" id="Phobius"/>
    </source>
</evidence>
<evidence type="ECO:0000313" key="13">
    <source>
        <dbReference type="Proteomes" id="UP000198846"/>
    </source>
</evidence>
<dbReference type="InterPro" id="IPR016169">
    <property type="entry name" value="FAD-bd_PCMH_sub2"/>
</dbReference>
<dbReference type="SUPFAM" id="SSF56176">
    <property type="entry name" value="FAD-binding/transporter-associated domain-like"/>
    <property type="match status" value="1"/>
</dbReference>
<dbReference type="SMART" id="SM00116">
    <property type="entry name" value="CBS"/>
    <property type="match status" value="2"/>
</dbReference>
<keyword evidence="2 8" id="KW-0812">Transmembrane</keyword>
<dbReference type="InterPro" id="IPR000644">
    <property type="entry name" value="CBS_dom"/>
</dbReference>
<gene>
    <name evidence="12" type="ORF">SAMN04487990_11151</name>
</gene>
<dbReference type="STRING" id="283786.SAMN04487990_11151"/>
<evidence type="ECO:0000256" key="1">
    <source>
        <dbReference type="ARBA" id="ARBA00004141"/>
    </source>
</evidence>
<dbReference type="CDD" id="cd04590">
    <property type="entry name" value="CBS_pair_CorC_HlyC_assoc"/>
    <property type="match status" value="1"/>
</dbReference>
<dbReference type="GO" id="GO:0050660">
    <property type="term" value="F:flavin adenine dinucleotide binding"/>
    <property type="evidence" value="ECO:0007669"/>
    <property type="project" value="InterPro"/>
</dbReference>
<feature type="transmembrane region" description="Helical" evidence="9">
    <location>
        <begin position="140"/>
        <end position="162"/>
    </location>
</feature>
<evidence type="ECO:0000256" key="3">
    <source>
        <dbReference type="ARBA" id="ARBA00022737"/>
    </source>
</evidence>
<dbReference type="PANTHER" id="PTHR22777">
    <property type="entry name" value="HEMOLYSIN-RELATED"/>
    <property type="match status" value="1"/>
</dbReference>
<dbReference type="Gene3D" id="3.10.580.10">
    <property type="entry name" value="CBS-domain"/>
    <property type="match status" value="1"/>
</dbReference>
<dbReference type="AlphaFoldDB" id="A0A1H4AM03"/>
<sequence>MSTTIIISIIIISLLLSAFFSGMEIAYVSANKIHIEIEKKQSGFLATILKRLTAKPSKFIATMLIGNNIALVIYGFFMGDLLVDWFQSMLTDTTNAFAIYLLTDLSLLTQTVVSTLVILFTAEFLPKVFFQIYANTLIKILAFPAYVFYALFSWISDFVLWISDFVLRKFFKTEGDQVQLAFTKVELGNYISEQMESVEEDDEVDSEIQIFQNALEFADVKAREVMVPRTEIIAVEINDTVESLNNLFVQTGCSKILVYKETIDDIVGYVHAFELFKKPKTIKAMLLSVKFVPETMLINDILNILIKKRKSMAVVLDEYGGTSGILTVEDIVEELLGEIEDEHDTAVLTEEKIDDYNYVFSARLEVDYLNEQFKLDLPEGENYETLGGLILDYTEEIPHQNDIVTIDNFQFKIIEVSNTKVDLVHLKVKSDE</sequence>
<dbReference type="Proteomes" id="UP000198846">
    <property type="component" value="Unassembled WGS sequence"/>
</dbReference>
<feature type="transmembrane region" description="Helical" evidence="9">
    <location>
        <begin position="59"/>
        <end position="77"/>
    </location>
</feature>
<dbReference type="InterPro" id="IPR036318">
    <property type="entry name" value="FAD-bd_PCMH-like_sf"/>
</dbReference>
<dbReference type="Pfam" id="PF01595">
    <property type="entry name" value="CNNM"/>
    <property type="match status" value="1"/>
</dbReference>
<dbReference type="Pfam" id="PF03471">
    <property type="entry name" value="CorC_HlyC"/>
    <property type="match status" value="1"/>
</dbReference>
<dbReference type="PANTHER" id="PTHR22777:SF17">
    <property type="entry name" value="UPF0053 PROTEIN SLL0260"/>
    <property type="match status" value="1"/>
</dbReference>
<comment type="subcellular location">
    <subcellularLocation>
        <location evidence="1">Membrane</location>
        <topology evidence="1">Multi-pass membrane protein</topology>
    </subcellularLocation>
</comment>
<feature type="transmembrane region" description="Helical" evidence="9">
    <location>
        <begin position="97"/>
        <end position="120"/>
    </location>
</feature>
<name>A0A1H4AM03_BIZPA</name>
<dbReference type="InterPro" id="IPR046342">
    <property type="entry name" value="CBS_dom_sf"/>
</dbReference>
<feature type="domain" description="CNNM transmembrane" evidence="11">
    <location>
        <begin position="1"/>
        <end position="207"/>
    </location>
</feature>
<dbReference type="EMBL" id="FNQK01000011">
    <property type="protein sequence ID" value="SEA36905.1"/>
    <property type="molecule type" value="Genomic_DNA"/>
</dbReference>
<evidence type="ECO:0000259" key="11">
    <source>
        <dbReference type="PROSITE" id="PS51846"/>
    </source>
</evidence>
<dbReference type="InterPro" id="IPR044751">
    <property type="entry name" value="Ion_transp-like_CBS"/>
</dbReference>
<evidence type="ECO:0000259" key="10">
    <source>
        <dbReference type="PROSITE" id="PS51371"/>
    </source>
</evidence>
<feature type="transmembrane region" description="Helical" evidence="9">
    <location>
        <begin position="6"/>
        <end position="30"/>
    </location>
</feature>
<dbReference type="RefSeq" id="WP_092134473.1">
    <property type="nucleotide sequence ID" value="NZ_FNQK01000011.1"/>
</dbReference>
<dbReference type="SMART" id="SM01091">
    <property type="entry name" value="CorC_HlyC"/>
    <property type="match status" value="1"/>
</dbReference>
<dbReference type="OrthoDB" id="9798188at2"/>
<dbReference type="SUPFAM" id="SSF54631">
    <property type="entry name" value="CBS-domain pair"/>
    <property type="match status" value="1"/>
</dbReference>
<accession>A0A1H4AM03</accession>
<evidence type="ECO:0000256" key="7">
    <source>
        <dbReference type="PROSITE-ProRule" id="PRU00703"/>
    </source>
</evidence>
<dbReference type="GO" id="GO:0005886">
    <property type="term" value="C:plasma membrane"/>
    <property type="evidence" value="ECO:0007669"/>
    <property type="project" value="TreeGrafter"/>
</dbReference>
<evidence type="ECO:0000256" key="4">
    <source>
        <dbReference type="ARBA" id="ARBA00022989"/>
    </source>
</evidence>
<dbReference type="Pfam" id="PF00571">
    <property type="entry name" value="CBS"/>
    <property type="match status" value="1"/>
</dbReference>
<organism evidence="12 13">
    <name type="scientific">Bizionia paragorgiae</name>
    <dbReference type="NCBI Taxonomy" id="283786"/>
    <lineage>
        <taxon>Bacteria</taxon>
        <taxon>Pseudomonadati</taxon>
        <taxon>Bacteroidota</taxon>
        <taxon>Flavobacteriia</taxon>
        <taxon>Flavobacteriales</taxon>
        <taxon>Flavobacteriaceae</taxon>
        <taxon>Bizionia</taxon>
    </lineage>
</organism>
<evidence type="ECO:0000256" key="8">
    <source>
        <dbReference type="PROSITE-ProRule" id="PRU01193"/>
    </source>
</evidence>
<evidence type="ECO:0000313" key="12">
    <source>
        <dbReference type="EMBL" id="SEA36905.1"/>
    </source>
</evidence>
<keyword evidence="3" id="KW-0677">Repeat</keyword>
<evidence type="ECO:0000256" key="5">
    <source>
        <dbReference type="ARBA" id="ARBA00023122"/>
    </source>
</evidence>
<dbReference type="Gene3D" id="3.30.465.10">
    <property type="match status" value="1"/>
</dbReference>
<evidence type="ECO:0000256" key="2">
    <source>
        <dbReference type="ARBA" id="ARBA00022692"/>
    </source>
</evidence>
<proteinExistence type="predicted"/>
<reference evidence="12 13" key="1">
    <citation type="submission" date="2016-10" db="EMBL/GenBank/DDBJ databases">
        <authorList>
            <person name="de Groot N.N."/>
        </authorList>
    </citation>
    <scope>NUCLEOTIDE SEQUENCE [LARGE SCALE GENOMIC DNA]</scope>
    <source>
        <strain evidence="12 13">DSM 23842</strain>
    </source>
</reference>
<dbReference type="PROSITE" id="PS51371">
    <property type="entry name" value="CBS"/>
    <property type="match status" value="1"/>
</dbReference>
<dbReference type="PROSITE" id="PS51846">
    <property type="entry name" value="CNNM"/>
    <property type="match status" value="1"/>
</dbReference>
<dbReference type="InterPro" id="IPR002550">
    <property type="entry name" value="CNNM"/>
</dbReference>
<feature type="domain" description="CBS" evidence="10">
    <location>
        <begin position="285"/>
        <end position="342"/>
    </location>
</feature>
<keyword evidence="5 7" id="KW-0129">CBS domain</keyword>
<dbReference type="InterPro" id="IPR005170">
    <property type="entry name" value="Transptr-assoc_dom"/>
</dbReference>
<keyword evidence="4 8" id="KW-1133">Transmembrane helix</keyword>
<protein>
    <submittedName>
        <fullName evidence="12">Hemolysin, contains CBS domains</fullName>
    </submittedName>
</protein>